<dbReference type="InterPro" id="IPR020396">
    <property type="entry name" value="NADH_UbQ_OxRdtase_CS"/>
</dbReference>
<keyword evidence="3 5" id="KW-0874">Quinone</keyword>
<dbReference type="InterPro" id="IPR010218">
    <property type="entry name" value="NADH_DH_suC"/>
</dbReference>
<dbReference type="EC" id="7.1.1.-" evidence="3"/>
<evidence type="ECO:0000259" key="7">
    <source>
        <dbReference type="Pfam" id="PF00329"/>
    </source>
</evidence>
<reference evidence="8 9" key="1">
    <citation type="submission" date="2020-03" db="EMBL/GenBank/DDBJ databases">
        <title>Metabolic flexibility allows generalist bacteria to become dominant in a frequently disturbed ecosystem.</title>
        <authorList>
            <person name="Chen Y.-J."/>
            <person name="Leung P.M."/>
            <person name="Bay S.K."/>
            <person name="Hugenholtz P."/>
            <person name="Kessler A.J."/>
            <person name="Shelley G."/>
            <person name="Waite D.W."/>
            <person name="Cook P.L."/>
            <person name="Greening C."/>
        </authorList>
    </citation>
    <scope>NUCLEOTIDE SEQUENCE [LARGE SCALE GENOMIC DNA]</scope>
    <source>
        <strain evidence="8">SS_bin_28</strain>
    </source>
</reference>
<comment type="subunit">
    <text evidence="3">NDH-1 is composed of 14 different subunits. Subunits NuoB, C, D, E, F, and G constitute the peripheral sector of the complex.</text>
</comment>
<evidence type="ECO:0000256" key="3">
    <source>
        <dbReference type="HAMAP-Rule" id="MF_01357"/>
    </source>
</evidence>
<dbReference type="SUPFAM" id="SSF143243">
    <property type="entry name" value="Nqo5-like"/>
    <property type="match status" value="1"/>
</dbReference>
<dbReference type="EMBL" id="JABDJR010000166">
    <property type="protein sequence ID" value="NNF05998.1"/>
    <property type="molecule type" value="Genomic_DNA"/>
</dbReference>
<keyword evidence="2 3" id="KW-0813">Transport</keyword>
<comment type="subcellular location">
    <subcellularLocation>
        <location evidence="3">Cell membrane</location>
        <topology evidence="3">Peripheral membrane protein</topology>
        <orientation evidence="3">Cytoplasmic side</orientation>
    </subcellularLocation>
</comment>
<evidence type="ECO:0000256" key="6">
    <source>
        <dbReference type="SAM" id="MobiDB-lite"/>
    </source>
</evidence>
<dbReference type="AlphaFoldDB" id="A0A7Y2EDC9"/>
<comment type="similarity">
    <text evidence="1 3 4">Belongs to the complex I 30 kDa subunit family.</text>
</comment>
<dbReference type="GO" id="GO:0048038">
    <property type="term" value="F:quinone binding"/>
    <property type="evidence" value="ECO:0007669"/>
    <property type="project" value="UniProtKB-KW"/>
</dbReference>
<keyword evidence="3" id="KW-1003">Cell membrane</keyword>
<keyword evidence="3 4" id="KW-0520">NAD</keyword>
<dbReference type="GO" id="GO:0008137">
    <property type="term" value="F:NADH dehydrogenase (ubiquinone) activity"/>
    <property type="evidence" value="ECO:0007669"/>
    <property type="project" value="InterPro"/>
</dbReference>
<dbReference type="Pfam" id="PF00329">
    <property type="entry name" value="Complex1_30kDa"/>
    <property type="match status" value="1"/>
</dbReference>
<evidence type="ECO:0000256" key="2">
    <source>
        <dbReference type="ARBA" id="ARBA00022448"/>
    </source>
</evidence>
<dbReference type="Proteomes" id="UP000547674">
    <property type="component" value="Unassembled WGS sequence"/>
</dbReference>
<comment type="function">
    <text evidence="3">NDH-1 shuttles electrons from NADH, via FMN and iron-sulfur (Fe-S) centers, to quinones in the respiratory chain. The immediate electron acceptor for the enzyme in this species is believed to be ubiquinone. Couples the redox reaction to proton translocation (for every two electrons transferred, four hydrogen ions are translocated across the cytoplasmic membrane), and thus conserves the redox energy in a proton gradient.</text>
</comment>
<dbReference type="PANTHER" id="PTHR10884:SF14">
    <property type="entry name" value="NADH DEHYDROGENASE [UBIQUINONE] IRON-SULFUR PROTEIN 3, MITOCHONDRIAL"/>
    <property type="match status" value="1"/>
</dbReference>
<keyword evidence="3" id="KW-0830">Ubiquinone</keyword>
<dbReference type="NCBIfam" id="TIGR01961">
    <property type="entry name" value="NuoC_fam"/>
    <property type="match status" value="1"/>
</dbReference>
<keyword evidence="3 4" id="KW-1278">Translocase</keyword>
<dbReference type="PANTHER" id="PTHR10884">
    <property type="entry name" value="NADH DEHYDROGENASE UBIQUINONE IRON-SULFUR PROTEIN 3"/>
    <property type="match status" value="1"/>
</dbReference>
<keyword evidence="3" id="KW-0472">Membrane</keyword>
<evidence type="ECO:0000256" key="4">
    <source>
        <dbReference type="RuleBase" id="RU003456"/>
    </source>
</evidence>
<dbReference type="HAMAP" id="MF_01357">
    <property type="entry name" value="NDH1_NuoC"/>
    <property type="match status" value="1"/>
</dbReference>
<evidence type="ECO:0000313" key="9">
    <source>
        <dbReference type="Proteomes" id="UP000547674"/>
    </source>
</evidence>
<feature type="domain" description="NADH:ubiquinone oxidoreductase 30kDa subunit" evidence="7">
    <location>
        <begin position="68"/>
        <end position="187"/>
    </location>
</feature>
<sequence>MTKPPKDHGTPADTQPFGLPAGEVEEEGNLESTNTDLGFDQRTALALKEQFGDQVLEIVTFRKEWTTVVKPGALIDVMTFLRDQWSYKMCHDVTSVDLYPHEPRFMVVYHLVNLDRSTRFRVKTPVSSDHAEVDTVVGLWPGASLMEREVYDLMGIKFKDHPDLRRVLLPDDWDGHPLRKDYPLTGFDVGVDTFKE</sequence>
<dbReference type="InterPro" id="IPR001268">
    <property type="entry name" value="NADH_UbQ_OxRdtase_30kDa_su"/>
</dbReference>
<name>A0A7Y2EDC9_UNCEI</name>
<accession>A0A7Y2EDC9</accession>
<comment type="caution">
    <text evidence="8">The sequence shown here is derived from an EMBL/GenBank/DDBJ whole genome shotgun (WGS) entry which is preliminary data.</text>
</comment>
<dbReference type="InterPro" id="IPR037232">
    <property type="entry name" value="NADH_quin_OxRdtase_su_C/D-like"/>
</dbReference>
<dbReference type="Gene3D" id="3.30.460.80">
    <property type="entry name" value="NADH:ubiquinone oxidoreductase, 30kDa subunit"/>
    <property type="match status" value="1"/>
</dbReference>
<evidence type="ECO:0000256" key="1">
    <source>
        <dbReference type="ARBA" id="ARBA00007569"/>
    </source>
</evidence>
<proteinExistence type="inferred from homology"/>
<dbReference type="PROSITE" id="PS00542">
    <property type="entry name" value="COMPLEX1_30K"/>
    <property type="match status" value="1"/>
</dbReference>
<feature type="compositionally biased region" description="Basic and acidic residues" evidence="6">
    <location>
        <begin position="1"/>
        <end position="10"/>
    </location>
</feature>
<dbReference type="GO" id="GO:0050136">
    <property type="term" value="F:NADH dehydrogenase (quinone) (non-electrogenic) activity"/>
    <property type="evidence" value="ECO:0007669"/>
    <property type="project" value="UniProtKB-UniRule"/>
</dbReference>
<protein>
    <recommendedName>
        <fullName evidence="3">NADH-quinone oxidoreductase subunit C</fullName>
        <ecNumber evidence="3">7.1.1.-</ecNumber>
    </recommendedName>
    <alternativeName>
        <fullName evidence="3">NADH dehydrogenase I subunit C</fullName>
    </alternativeName>
    <alternativeName>
        <fullName evidence="3">NDH-1 subunit C</fullName>
    </alternativeName>
</protein>
<evidence type="ECO:0000256" key="5">
    <source>
        <dbReference type="RuleBase" id="RU003582"/>
    </source>
</evidence>
<evidence type="ECO:0000313" key="8">
    <source>
        <dbReference type="EMBL" id="NNF05998.1"/>
    </source>
</evidence>
<feature type="region of interest" description="Disordered" evidence="6">
    <location>
        <begin position="1"/>
        <end position="35"/>
    </location>
</feature>
<gene>
    <name evidence="3" type="primary">nuoC</name>
    <name evidence="8" type="ORF">HKN21_04500</name>
</gene>
<comment type="catalytic activity">
    <reaction evidence="3 5">
        <text>a quinone + NADH + 5 H(+)(in) = a quinol + NAD(+) + 4 H(+)(out)</text>
        <dbReference type="Rhea" id="RHEA:57888"/>
        <dbReference type="ChEBI" id="CHEBI:15378"/>
        <dbReference type="ChEBI" id="CHEBI:24646"/>
        <dbReference type="ChEBI" id="CHEBI:57540"/>
        <dbReference type="ChEBI" id="CHEBI:57945"/>
        <dbReference type="ChEBI" id="CHEBI:132124"/>
    </reaction>
</comment>
<organism evidence="8 9">
    <name type="scientific">Eiseniibacteriota bacterium</name>
    <dbReference type="NCBI Taxonomy" id="2212470"/>
    <lineage>
        <taxon>Bacteria</taxon>
        <taxon>Candidatus Eiseniibacteriota</taxon>
    </lineage>
</organism>
<dbReference type="GO" id="GO:0005886">
    <property type="term" value="C:plasma membrane"/>
    <property type="evidence" value="ECO:0007669"/>
    <property type="project" value="UniProtKB-SubCell"/>
</dbReference>